<name>Q7P888_FUSVC</name>
<sequence>MTLKHVIDTAQRLLKEYGNIYNLIKDKEIILKYVDLDSSIRGLSVDNIIFINSNISDFDKEFVIAHEVGHYELHDDSARQFSKIEAFKGSREETQANLFATVFLRATYKDCDSDDEVQKIINYIWCNYLNNFKNFK</sequence>
<dbReference type="InterPro" id="IPR010359">
    <property type="entry name" value="IrrE_HExxH"/>
</dbReference>
<dbReference type="EMBL" id="AABF01000003">
    <property type="protein sequence ID" value="EAA25172.1"/>
    <property type="molecule type" value="Genomic_DNA"/>
</dbReference>
<organism evidence="2 3">
    <name type="scientific">Fusobacterium vincentii ATCC 49256</name>
    <dbReference type="NCBI Taxonomy" id="209882"/>
    <lineage>
        <taxon>Bacteria</taxon>
        <taxon>Fusobacteriati</taxon>
        <taxon>Fusobacteriota</taxon>
        <taxon>Fusobacteriia</taxon>
        <taxon>Fusobacteriales</taxon>
        <taxon>Fusobacteriaceae</taxon>
        <taxon>Fusobacterium</taxon>
    </lineage>
</organism>
<gene>
    <name evidence="2" type="ORF">FNV2144</name>
</gene>
<evidence type="ECO:0000313" key="2">
    <source>
        <dbReference type="EMBL" id="EAA25172.1"/>
    </source>
</evidence>
<evidence type="ECO:0000259" key="1">
    <source>
        <dbReference type="Pfam" id="PF06114"/>
    </source>
</evidence>
<evidence type="ECO:0000313" key="3">
    <source>
        <dbReference type="Proteomes" id="UP000006454"/>
    </source>
</evidence>
<dbReference type="AlphaFoldDB" id="Q7P888"/>
<accession>Q7P888</accession>
<dbReference type="Gene3D" id="1.10.10.2910">
    <property type="match status" value="1"/>
</dbReference>
<reference evidence="2 3" key="1">
    <citation type="journal article" date="2003" name="Genome Res.">
        <title>Genome analysis of F. nucleatum sub spp vincentii and its comparison with the genome of F. nucleatum ATCC 25586.</title>
        <authorList>
            <person name="Kapatral V."/>
            <person name="Ivanova N."/>
            <person name="Anderson I."/>
            <person name="Reznik G."/>
            <person name="Bhattacharyya A."/>
            <person name="Gardner W.L."/>
            <person name="Mikhailova N."/>
            <person name="Lapidus A."/>
            <person name="Larsen N."/>
            <person name="D'Souza M."/>
            <person name="Walunas T."/>
            <person name="Haselkorn R."/>
            <person name="Overbeek R."/>
            <person name="Kyrpides N."/>
        </authorList>
    </citation>
    <scope>NUCLEOTIDE SEQUENCE [LARGE SCALE GENOMIC DNA]</scope>
    <source>
        <strain evidence="2 3">ATCC 49256</strain>
    </source>
</reference>
<comment type="caution">
    <text evidence="2">The sequence shown here is derived from an EMBL/GenBank/DDBJ whole genome shotgun (WGS) entry which is preliminary data.</text>
</comment>
<dbReference type="Pfam" id="PF06114">
    <property type="entry name" value="Peptidase_M78"/>
    <property type="match status" value="1"/>
</dbReference>
<protein>
    <recommendedName>
        <fullName evidence="1">IrrE N-terminal-like domain-containing protein</fullName>
    </recommendedName>
</protein>
<dbReference type="Proteomes" id="UP000006454">
    <property type="component" value="Unassembled WGS sequence"/>
</dbReference>
<feature type="domain" description="IrrE N-terminal-like" evidence="1">
    <location>
        <begin position="42"/>
        <end position="104"/>
    </location>
</feature>
<proteinExistence type="predicted"/>